<dbReference type="EMBL" id="AP019376">
    <property type="protein sequence ID" value="BBH86138.1"/>
    <property type="molecule type" value="Genomic_DNA"/>
</dbReference>
<dbReference type="Pfam" id="PF11599">
    <property type="entry name" value="AviRa"/>
    <property type="match status" value="1"/>
</dbReference>
<reference evidence="1" key="1">
    <citation type="submission" date="2018-12" db="EMBL/GenBank/DDBJ databases">
        <title>Novel natural products biosynthetic potential of the class Ktedonobacteria.</title>
        <authorList>
            <person name="Zheng Y."/>
            <person name="Saitou A."/>
            <person name="Wang C.M."/>
            <person name="Toyoda A."/>
            <person name="Minakuchi Y."/>
            <person name="Sekiguchi Y."/>
            <person name="Ueda K."/>
            <person name="Takano H."/>
            <person name="Sakai Y."/>
            <person name="Yokota A."/>
            <person name="Yabe S."/>
        </authorList>
    </citation>
    <scope>NUCLEOTIDE SEQUENCE</scope>
    <source>
        <strain evidence="1">COM3</strain>
    </source>
</reference>
<evidence type="ECO:0008006" key="2">
    <source>
        <dbReference type="Google" id="ProtNLM"/>
    </source>
</evidence>
<proteinExistence type="predicted"/>
<evidence type="ECO:0000313" key="1">
    <source>
        <dbReference type="EMBL" id="BBH86138.1"/>
    </source>
</evidence>
<organism evidence="1">
    <name type="scientific">Thermosporothrix sp. COM3</name>
    <dbReference type="NCBI Taxonomy" id="2490863"/>
    <lineage>
        <taxon>Bacteria</taxon>
        <taxon>Bacillati</taxon>
        <taxon>Chloroflexota</taxon>
        <taxon>Ktedonobacteria</taxon>
        <taxon>Ktedonobacterales</taxon>
        <taxon>Thermosporotrichaceae</taxon>
        <taxon>Thermosporothrix</taxon>
    </lineage>
</organism>
<dbReference type="Gene3D" id="1.10.287.540">
    <property type="entry name" value="Helix hairpin bin"/>
    <property type="match status" value="1"/>
</dbReference>
<gene>
    <name evidence="1" type="ORF">KTC_08890</name>
</gene>
<dbReference type="SUPFAM" id="SSF53335">
    <property type="entry name" value="S-adenosyl-L-methionine-dependent methyltransferases"/>
    <property type="match status" value="1"/>
</dbReference>
<dbReference type="AlphaFoldDB" id="A0A455SFK9"/>
<dbReference type="InterPro" id="IPR024268">
    <property type="entry name" value="AviRa"/>
</dbReference>
<sequence>MAQAKKNGEISMTYRFTQEKQDYSDLATGRVLYSVPGRVAFPVRLASELFQRCLSLYQQRGGTTPCVLYDPCCGGASLLVSVGFLHGSKLSAVIGSDADPDVLPLAEKNLALLTPQGLEQRIAQLQTLYQEYGKPSHAEALESAYRLQRQLTPLTIGLFQADVMRPLDPTRFPKSVDLVMVDLPYGQHTGWLHASAAQDPATALLDSLRSILSPAAVVALITTKQHKVVHEQFRRLEQFSIGKRRILLCASET</sequence>
<dbReference type="InterPro" id="IPR029063">
    <property type="entry name" value="SAM-dependent_MTases_sf"/>
</dbReference>
<protein>
    <recommendedName>
        <fullName evidence="2">rRNA methyltransferase</fullName>
    </recommendedName>
</protein>
<name>A0A455SFK9_9CHLR</name>
<dbReference type="Gene3D" id="3.40.50.150">
    <property type="entry name" value="Vaccinia Virus protein VP39"/>
    <property type="match status" value="1"/>
</dbReference>
<accession>A0A455SFK9</accession>